<feature type="region of interest" description="Disordered" evidence="1">
    <location>
        <begin position="368"/>
        <end position="445"/>
    </location>
</feature>
<dbReference type="Pfam" id="PF02437">
    <property type="entry name" value="Ski_Sno_DHD"/>
    <property type="match status" value="1"/>
</dbReference>
<dbReference type="Proteomes" id="UP000287033">
    <property type="component" value="Unassembled WGS sequence"/>
</dbReference>
<dbReference type="InterPro" id="IPR009061">
    <property type="entry name" value="DNA-bd_dom_put_sf"/>
</dbReference>
<dbReference type="PANTHER" id="PTHR23187">
    <property type="entry name" value="FLJ44216 PROTEIN-RELATED"/>
    <property type="match status" value="1"/>
</dbReference>
<dbReference type="InterPro" id="IPR037000">
    <property type="entry name" value="Ski_DNA-bd_sf"/>
</dbReference>
<feature type="compositionally biased region" description="Acidic residues" evidence="1">
    <location>
        <begin position="315"/>
        <end position="324"/>
    </location>
</feature>
<reference evidence="3 4" key="1">
    <citation type="journal article" date="2018" name="Nat. Ecol. Evol.">
        <title>Shark genomes provide insights into elasmobranch evolution and the origin of vertebrates.</title>
        <authorList>
            <person name="Hara Y"/>
            <person name="Yamaguchi K"/>
            <person name="Onimaru K"/>
            <person name="Kadota M"/>
            <person name="Koyanagi M"/>
            <person name="Keeley SD"/>
            <person name="Tatsumi K"/>
            <person name="Tanaka K"/>
            <person name="Motone F"/>
            <person name="Kageyama Y"/>
            <person name="Nozu R"/>
            <person name="Adachi N"/>
            <person name="Nishimura O"/>
            <person name="Nakagawa R"/>
            <person name="Tanegashima C"/>
            <person name="Kiyatake I"/>
            <person name="Matsumoto R"/>
            <person name="Murakumo K"/>
            <person name="Nishida K"/>
            <person name="Terakita A"/>
            <person name="Kuratani S"/>
            <person name="Sato K"/>
            <person name="Hyodo S Kuraku.S."/>
        </authorList>
    </citation>
    <scope>NUCLEOTIDE SEQUENCE [LARGE SCALE GENOMIC DNA]</scope>
</reference>
<dbReference type="OMA" id="NAIPMPP"/>
<sequence length="711" mass="76309">MVGIIPGCVDYIPNVALGGFQSGHLEMDGVRLGYLRINGKQMFALSQVLADLFKDVPRTTIRKRMEHLKIKRRRCDLRELRTLKAMNSVPTRAVKCSLISKEDLEVLYTVYKTPDVSKKKIKVKVRSGGQLSSSEGHGFYTGLCTERAVLLRTRAPGECAQVRYPTPSGTELPDYPSAIVPAGKDFPEYGNAEKAGMCPVYREQEVFYRDLVCCFPRAVQPSIAVRVHGNEQPVHFTAKYSCCNRSKTVGGGFLSNGNSSLSPADFQSVKTMFLSGDIKTGNERGFAPGGQVASLGYSSDSDCSLEPGNLSDFGSTDEDEEDGESVFSASSSGDESSTASDSSSAHSGVSLHSTRFRRATLPSVSAKIPAVFPSPAPPDRVELPAVDKSQSRPLFLQVASNSPTRTQSKGSPGTGPKGNSPAGERQPGARVPSQLPGASRTGLSLQQRDTLQWRARSGSSALSCFNTNAGKFDSRDKAALFGSGAHSQGGINHRVGGSRERPAICSRPQRASVQSPGSGPGSGREGPGRRYRPRVNLGVDWEEEEEEESGVIQSVSEFPGSVHPLQDPTSTGIQNQCTLANGPPAAGWGNAAKKRRISSSCRRGRSKRCPGRVQPWVTATGQRPNLLKDPAKCRRASCGLVTPVKKAFSLMGNFPTPPSLIVGDDGDLCPAYSFSSEPCDTVQKAHPLWAWQIGRSAIPLPPSLKFRGFSL</sequence>
<dbReference type="OrthoDB" id="10014624at2759"/>
<evidence type="ECO:0000313" key="4">
    <source>
        <dbReference type="Proteomes" id="UP000287033"/>
    </source>
</evidence>
<dbReference type="AlphaFoldDB" id="A0A401T287"/>
<dbReference type="InterPro" id="IPR003380">
    <property type="entry name" value="SKI/SNO/DAC"/>
</dbReference>
<accession>A0A401T287</accession>
<gene>
    <name evidence="3" type="ORF">chiPu_0015259</name>
</gene>
<feature type="region of interest" description="Disordered" evidence="1">
    <location>
        <begin position="505"/>
        <end position="533"/>
    </location>
</feature>
<dbReference type="PANTHER" id="PTHR23187:SF1">
    <property type="entry name" value="ELONGIN BC AND POLYCOMB REPRESSIVE COMPLEX 2-ASSOCIATED PROTEIN"/>
    <property type="match status" value="1"/>
</dbReference>
<protein>
    <recommendedName>
        <fullName evidence="2">SKI/SNO/DAC domain-containing protein</fullName>
    </recommendedName>
</protein>
<dbReference type="Pfam" id="PF15223">
    <property type="entry name" value="EPOP"/>
    <property type="match status" value="1"/>
</dbReference>
<feature type="domain" description="SKI/SNO/DAC" evidence="2">
    <location>
        <begin position="21"/>
        <end position="109"/>
    </location>
</feature>
<keyword evidence="4" id="KW-1185">Reference proteome</keyword>
<name>A0A401T287_CHIPU</name>
<evidence type="ECO:0000259" key="2">
    <source>
        <dbReference type="Pfam" id="PF02437"/>
    </source>
</evidence>
<dbReference type="EMBL" id="BEZZ01000879">
    <property type="protein sequence ID" value="GCC36761.1"/>
    <property type="molecule type" value="Genomic_DNA"/>
</dbReference>
<dbReference type="InterPro" id="IPR052119">
    <property type="entry name" value="ElonginBC-PRC2_ViralRestrict"/>
</dbReference>
<organism evidence="3 4">
    <name type="scientific">Chiloscyllium punctatum</name>
    <name type="common">Brownbanded bambooshark</name>
    <name type="synonym">Hemiscyllium punctatum</name>
    <dbReference type="NCBI Taxonomy" id="137246"/>
    <lineage>
        <taxon>Eukaryota</taxon>
        <taxon>Metazoa</taxon>
        <taxon>Chordata</taxon>
        <taxon>Craniata</taxon>
        <taxon>Vertebrata</taxon>
        <taxon>Chondrichthyes</taxon>
        <taxon>Elasmobranchii</taxon>
        <taxon>Galeomorphii</taxon>
        <taxon>Galeoidea</taxon>
        <taxon>Orectolobiformes</taxon>
        <taxon>Hemiscylliidae</taxon>
        <taxon>Chiloscyllium</taxon>
    </lineage>
</organism>
<feature type="compositionally biased region" description="Polar residues" evidence="1">
    <location>
        <begin position="398"/>
        <end position="411"/>
    </location>
</feature>
<evidence type="ECO:0000313" key="3">
    <source>
        <dbReference type="EMBL" id="GCC36761.1"/>
    </source>
</evidence>
<dbReference type="Gene3D" id="3.10.260.20">
    <property type="entry name" value="Ski"/>
    <property type="match status" value="1"/>
</dbReference>
<evidence type="ECO:0000256" key="1">
    <source>
        <dbReference type="SAM" id="MobiDB-lite"/>
    </source>
</evidence>
<feature type="region of interest" description="Disordered" evidence="1">
    <location>
        <begin position="306"/>
        <end position="353"/>
    </location>
</feature>
<dbReference type="InterPro" id="IPR027971">
    <property type="entry name" value="EPOP"/>
</dbReference>
<feature type="compositionally biased region" description="Low complexity" evidence="1">
    <location>
        <begin position="325"/>
        <end position="353"/>
    </location>
</feature>
<dbReference type="SUPFAM" id="SSF46955">
    <property type="entry name" value="Putative DNA-binding domain"/>
    <property type="match status" value="1"/>
</dbReference>
<proteinExistence type="predicted"/>
<dbReference type="STRING" id="137246.A0A401T287"/>
<comment type="caution">
    <text evidence="3">The sequence shown here is derived from an EMBL/GenBank/DDBJ whole genome shotgun (WGS) entry which is preliminary data.</text>
</comment>